<keyword evidence="4" id="KW-0720">Serine protease</keyword>
<dbReference type="InterPro" id="IPR047272">
    <property type="entry name" value="S49_SppA_C"/>
</dbReference>
<dbReference type="CDD" id="cd07023">
    <property type="entry name" value="S49_Sppa_N_C"/>
    <property type="match status" value="1"/>
</dbReference>
<dbReference type="Pfam" id="PF01343">
    <property type="entry name" value="Peptidase_S49"/>
    <property type="match status" value="1"/>
</dbReference>
<gene>
    <name evidence="7" type="primary">sppA</name>
    <name evidence="7" type="ORF">Lery_2111</name>
</gene>
<evidence type="ECO:0000256" key="2">
    <source>
        <dbReference type="ARBA" id="ARBA00022670"/>
    </source>
</evidence>
<evidence type="ECO:0000259" key="6">
    <source>
        <dbReference type="Pfam" id="PF01343"/>
    </source>
</evidence>
<evidence type="ECO:0000313" key="7">
    <source>
        <dbReference type="EMBL" id="KTC95816.1"/>
    </source>
</evidence>
<evidence type="ECO:0000256" key="4">
    <source>
        <dbReference type="ARBA" id="ARBA00022825"/>
    </source>
</evidence>
<dbReference type="AlphaFoldDB" id="A0A0W0TJR8"/>
<dbReference type="RefSeq" id="WP_058527245.1">
    <property type="nucleotide sequence ID" value="NZ_CAAAHY010000017.1"/>
</dbReference>
<sequence length="317" mass="35226">MNNNPTQDNLESQTLLNKLVIEYLRDQRRKRRFRWLVRGAIVLLLVYLYFSASSLSDDRTAKNKPHVGLVDIEGTISDTDTASADNFAKSLAAAYKSEGLRALLVRINSPGGSPVQADYMYNTLQYYRKKYPSVKTYAVCVDICASAAYYVAAGADEIYANPSSMVGSIGVLYNGFGFVDAIQKLGITRRLQTAGTNKAFLDPFSPTTPEQQQLLQVMLNEVHQQFIAKVKEGRGSRLKIDNDTFSGLFWTGTQSKERGLIDGFASSGELLRDVIKREEVIDYTYKQSVFDRMTKNIGAAVANQLPAALGLKEGIRE</sequence>
<evidence type="ECO:0000256" key="3">
    <source>
        <dbReference type="ARBA" id="ARBA00022801"/>
    </source>
</evidence>
<dbReference type="PRINTS" id="PR00127">
    <property type="entry name" value="CLPPROTEASEP"/>
</dbReference>
<dbReference type="Gene3D" id="6.20.330.10">
    <property type="match status" value="1"/>
</dbReference>
<keyword evidence="8" id="KW-1185">Reference proteome</keyword>
<dbReference type="Proteomes" id="UP000054773">
    <property type="component" value="Unassembled WGS sequence"/>
</dbReference>
<protein>
    <submittedName>
        <fullName evidence="7">Signal peptide peptidase</fullName>
    </submittedName>
</protein>
<evidence type="ECO:0000256" key="5">
    <source>
        <dbReference type="SAM" id="Phobius"/>
    </source>
</evidence>
<dbReference type="GO" id="GO:0004252">
    <property type="term" value="F:serine-type endopeptidase activity"/>
    <property type="evidence" value="ECO:0007669"/>
    <property type="project" value="InterPro"/>
</dbReference>
<dbReference type="SUPFAM" id="SSF52096">
    <property type="entry name" value="ClpP/crotonase"/>
    <property type="match status" value="1"/>
</dbReference>
<dbReference type="PANTHER" id="PTHR42987">
    <property type="entry name" value="PEPTIDASE S49"/>
    <property type="match status" value="1"/>
</dbReference>
<keyword evidence="5" id="KW-1133">Transmembrane helix</keyword>
<keyword evidence="2" id="KW-0645">Protease</keyword>
<evidence type="ECO:0000313" key="8">
    <source>
        <dbReference type="Proteomes" id="UP000054773"/>
    </source>
</evidence>
<keyword evidence="5" id="KW-0812">Transmembrane</keyword>
<dbReference type="EMBL" id="LNYA01000032">
    <property type="protein sequence ID" value="KTC95816.1"/>
    <property type="molecule type" value="Genomic_DNA"/>
</dbReference>
<dbReference type="GO" id="GO:0004176">
    <property type="term" value="F:ATP-dependent peptidase activity"/>
    <property type="evidence" value="ECO:0007669"/>
    <property type="project" value="InterPro"/>
</dbReference>
<feature type="domain" description="Peptidase S49" evidence="6">
    <location>
        <begin position="135"/>
        <end position="272"/>
    </location>
</feature>
<organism evidence="7 8">
    <name type="scientific">Legionella erythra</name>
    <dbReference type="NCBI Taxonomy" id="448"/>
    <lineage>
        <taxon>Bacteria</taxon>
        <taxon>Pseudomonadati</taxon>
        <taxon>Pseudomonadota</taxon>
        <taxon>Gammaproteobacteria</taxon>
        <taxon>Legionellales</taxon>
        <taxon>Legionellaceae</taxon>
        <taxon>Legionella</taxon>
    </lineage>
</organism>
<dbReference type="InterPro" id="IPR029045">
    <property type="entry name" value="ClpP/crotonase-like_dom_sf"/>
</dbReference>
<dbReference type="STRING" id="448.Lery_2111"/>
<dbReference type="PATRIC" id="fig|448.7.peg.2210"/>
<dbReference type="OrthoDB" id="9764363at2"/>
<accession>A0A0W0TJR8</accession>
<name>A0A0W0TJR8_LEGER</name>
<dbReference type="InterPro" id="IPR001907">
    <property type="entry name" value="ClpP"/>
</dbReference>
<comment type="caution">
    <text evidence="7">The sequence shown here is derived from an EMBL/GenBank/DDBJ whole genome shotgun (WGS) entry which is preliminary data.</text>
</comment>
<dbReference type="PANTHER" id="PTHR42987:SF8">
    <property type="entry name" value="PROTEINASE"/>
    <property type="match status" value="1"/>
</dbReference>
<dbReference type="InterPro" id="IPR002142">
    <property type="entry name" value="Peptidase_S49"/>
</dbReference>
<reference evidence="7 8" key="1">
    <citation type="submission" date="2015-11" db="EMBL/GenBank/DDBJ databases">
        <title>Genomic analysis of 38 Legionella species identifies large and diverse effector repertoires.</title>
        <authorList>
            <person name="Burstein D."/>
            <person name="Amaro F."/>
            <person name="Zusman T."/>
            <person name="Lifshitz Z."/>
            <person name="Cohen O."/>
            <person name="Gilbert J.A."/>
            <person name="Pupko T."/>
            <person name="Shuman H.A."/>
            <person name="Segal G."/>
        </authorList>
    </citation>
    <scope>NUCLEOTIDE SEQUENCE [LARGE SCALE GENOMIC DNA]</scope>
    <source>
        <strain evidence="7 8">SE-32A-C8</strain>
    </source>
</reference>
<keyword evidence="3" id="KW-0378">Hydrolase</keyword>
<keyword evidence="5" id="KW-0472">Membrane</keyword>
<comment type="similarity">
    <text evidence="1">Belongs to the peptidase S49 family.</text>
</comment>
<proteinExistence type="inferred from homology"/>
<dbReference type="GO" id="GO:0006508">
    <property type="term" value="P:proteolysis"/>
    <property type="evidence" value="ECO:0007669"/>
    <property type="project" value="UniProtKB-KW"/>
</dbReference>
<feature type="transmembrane region" description="Helical" evidence="5">
    <location>
        <begin position="35"/>
        <end position="52"/>
    </location>
</feature>
<evidence type="ECO:0000256" key="1">
    <source>
        <dbReference type="ARBA" id="ARBA00008683"/>
    </source>
</evidence>
<dbReference type="Gene3D" id="3.90.226.10">
    <property type="entry name" value="2-enoyl-CoA Hydratase, Chain A, domain 1"/>
    <property type="match status" value="1"/>
</dbReference>